<feature type="compositionally biased region" description="Basic and acidic residues" evidence="1">
    <location>
        <begin position="1"/>
        <end position="14"/>
    </location>
</feature>
<keyword evidence="3" id="KW-1185">Reference proteome</keyword>
<evidence type="ECO:0000256" key="1">
    <source>
        <dbReference type="SAM" id="MobiDB-lite"/>
    </source>
</evidence>
<sequence>MITKAQREEATNRPRRDRKGPAEMNAKQGWSMEGSRAGQWKLPGSNSGIGVPTKVPKATSSYDLRNVASSTYCVHDVPMHLQLSLFLRFVCFHAIHRILTSTRRTYHLFATAINTIIIATTAK</sequence>
<feature type="region of interest" description="Disordered" evidence="1">
    <location>
        <begin position="1"/>
        <end position="36"/>
    </location>
</feature>
<organism evidence="2 3">
    <name type="scientific">Toxocara canis</name>
    <name type="common">Canine roundworm</name>
    <dbReference type="NCBI Taxonomy" id="6265"/>
    <lineage>
        <taxon>Eukaryota</taxon>
        <taxon>Metazoa</taxon>
        <taxon>Ecdysozoa</taxon>
        <taxon>Nematoda</taxon>
        <taxon>Chromadorea</taxon>
        <taxon>Rhabditida</taxon>
        <taxon>Spirurina</taxon>
        <taxon>Ascaridomorpha</taxon>
        <taxon>Ascaridoidea</taxon>
        <taxon>Toxocaridae</taxon>
        <taxon>Toxocara</taxon>
    </lineage>
</organism>
<gene>
    <name evidence="2" type="ORF">Tcan_00080</name>
</gene>
<name>A0A0B2VA77_TOXCA</name>
<proteinExistence type="predicted"/>
<dbReference type="Proteomes" id="UP000031036">
    <property type="component" value="Unassembled WGS sequence"/>
</dbReference>
<evidence type="ECO:0000313" key="3">
    <source>
        <dbReference type="Proteomes" id="UP000031036"/>
    </source>
</evidence>
<comment type="caution">
    <text evidence="2">The sequence shown here is derived from an EMBL/GenBank/DDBJ whole genome shotgun (WGS) entry which is preliminary data.</text>
</comment>
<dbReference type="EMBL" id="JPKZ01002106">
    <property type="protein sequence ID" value="KHN78367.1"/>
    <property type="molecule type" value="Genomic_DNA"/>
</dbReference>
<protein>
    <submittedName>
        <fullName evidence="2">Uncharacterized protein</fullName>
    </submittedName>
</protein>
<accession>A0A0B2VA77</accession>
<evidence type="ECO:0000313" key="2">
    <source>
        <dbReference type="EMBL" id="KHN78367.1"/>
    </source>
</evidence>
<dbReference type="AlphaFoldDB" id="A0A0B2VA77"/>
<reference evidence="2 3" key="1">
    <citation type="submission" date="2014-11" db="EMBL/GenBank/DDBJ databases">
        <title>Genetic blueprint of the zoonotic pathogen Toxocara canis.</title>
        <authorList>
            <person name="Zhu X.-Q."/>
            <person name="Korhonen P.K."/>
            <person name="Cai H."/>
            <person name="Young N.D."/>
            <person name="Nejsum P."/>
            <person name="von Samson-Himmelstjerna G."/>
            <person name="Boag P.R."/>
            <person name="Tan P."/>
            <person name="Li Q."/>
            <person name="Min J."/>
            <person name="Yang Y."/>
            <person name="Wang X."/>
            <person name="Fang X."/>
            <person name="Hall R.S."/>
            <person name="Hofmann A."/>
            <person name="Sternberg P.W."/>
            <person name="Jex A.R."/>
            <person name="Gasser R.B."/>
        </authorList>
    </citation>
    <scope>NUCLEOTIDE SEQUENCE [LARGE SCALE GENOMIC DNA]</scope>
    <source>
        <strain evidence="2">PN_DK_2014</strain>
    </source>
</reference>